<feature type="compositionally biased region" description="Low complexity" evidence="1">
    <location>
        <begin position="197"/>
        <end position="224"/>
    </location>
</feature>
<feature type="region of interest" description="Disordered" evidence="1">
    <location>
        <begin position="194"/>
        <end position="248"/>
    </location>
</feature>
<gene>
    <name evidence="2" type="ORF">PCOR1329_LOCUS9752</name>
</gene>
<reference evidence="2" key="1">
    <citation type="submission" date="2023-10" db="EMBL/GenBank/DDBJ databases">
        <authorList>
            <person name="Chen Y."/>
            <person name="Shah S."/>
            <person name="Dougan E. K."/>
            <person name="Thang M."/>
            <person name="Chan C."/>
        </authorList>
    </citation>
    <scope>NUCLEOTIDE SEQUENCE [LARGE SCALE GENOMIC DNA]</scope>
</reference>
<feature type="compositionally biased region" description="Basic residues" evidence="1">
    <location>
        <begin position="160"/>
        <end position="175"/>
    </location>
</feature>
<proteinExistence type="predicted"/>
<accession>A0ABN9QFP4</accession>
<dbReference type="EMBL" id="CAUYUJ010002736">
    <property type="protein sequence ID" value="CAK0802143.1"/>
    <property type="molecule type" value="Genomic_DNA"/>
</dbReference>
<dbReference type="Proteomes" id="UP001189429">
    <property type="component" value="Unassembled WGS sequence"/>
</dbReference>
<feature type="region of interest" description="Disordered" evidence="1">
    <location>
        <begin position="262"/>
        <end position="287"/>
    </location>
</feature>
<feature type="region of interest" description="Disordered" evidence="1">
    <location>
        <begin position="61"/>
        <end position="179"/>
    </location>
</feature>
<feature type="region of interest" description="Disordered" evidence="1">
    <location>
        <begin position="376"/>
        <end position="455"/>
    </location>
</feature>
<keyword evidence="3" id="KW-1185">Reference proteome</keyword>
<feature type="compositionally biased region" description="Low complexity" evidence="1">
    <location>
        <begin position="507"/>
        <end position="522"/>
    </location>
</feature>
<feature type="compositionally biased region" description="Pro residues" evidence="1">
    <location>
        <begin position="385"/>
        <end position="394"/>
    </location>
</feature>
<feature type="compositionally biased region" description="Low complexity" evidence="1">
    <location>
        <begin position="237"/>
        <end position="248"/>
    </location>
</feature>
<comment type="caution">
    <text evidence="2">The sequence shown here is derived from an EMBL/GenBank/DDBJ whole genome shotgun (WGS) entry which is preliminary data.</text>
</comment>
<protein>
    <submittedName>
        <fullName evidence="2">Uncharacterized protein</fullName>
    </submittedName>
</protein>
<evidence type="ECO:0000313" key="2">
    <source>
        <dbReference type="EMBL" id="CAK0802143.1"/>
    </source>
</evidence>
<organism evidence="2 3">
    <name type="scientific">Prorocentrum cordatum</name>
    <dbReference type="NCBI Taxonomy" id="2364126"/>
    <lineage>
        <taxon>Eukaryota</taxon>
        <taxon>Sar</taxon>
        <taxon>Alveolata</taxon>
        <taxon>Dinophyceae</taxon>
        <taxon>Prorocentrales</taxon>
        <taxon>Prorocentraceae</taxon>
        <taxon>Prorocentrum</taxon>
    </lineage>
</organism>
<evidence type="ECO:0000256" key="1">
    <source>
        <dbReference type="SAM" id="MobiDB-lite"/>
    </source>
</evidence>
<feature type="compositionally biased region" description="Low complexity" evidence="1">
    <location>
        <begin position="94"/>
        <end position="110"/>
    </location>
</feature>
<name>A0ABN9QFP4_9DINO</name>
<feature type="region of interest" description="Disordered" evidence="1">
    <location>
        <begin position="499"/>
        <end position="522"/>
    </location>
</feature>
<evidence type="ECO:0000313" key="3">
    <source>
        <dbReference type="Proteomes" id="UP001189429"/>
    </source>
</evidence>
<sequence>MMEDDDEATMREKFRRLGEFIERGGMSIREISAEASDLDARLQEVSGELVDEIRPDVAADAQRMAAKPGSIAKEWGHPRAHRHDRGAECGGSAAGRAGRAARGAVRAAAAAERDNGSKSRHGTKGLGEDAAPDPKAKVIPVQLVINGARPPRRATSPRASRPRCSRWRPRARCRRGTTSTRSCRCSLATRYSRRTQPSCPASWPSGSGPGGRSESSSRPRASSGCTRSAPRPARTTSSPRSGGAPSAASLWRRAWRAWRRALGTGGGARRRTSPRPPPWRGSGAAASRSWRWRRGCTRTTPRRIDQEYEFWRHEDGGLDAGKTLASTFAAVQRAAADLKAAVEELGDASEESGQLLQEFEALAAAAKLALLRVDEPVPTADPDAAEPPPPAAPPEEPRSPGKSATPASPVRQPSRDLDKSGVLQETRCAGDPPDDADRSPSSRLKLRSKHAEEKLSLTVEEVRFREELRADELPREPPPQEVAATAEAVTPTEAHLAEVARLEDAWRGSGPRTRSPGRTSRG</sequence>